<dbReference type="CDD" id="cd13394">
    <property type="entry name" value="Syo1_like"/>
    <property type="match status" value="1"/>
</dbReference>
<dbReference type="EMBL" id="ML120359">
    <property type="protein sequence ID" value="RPB04248.1"/>
    <property type="molecule type" value="Genomic_DNA"/>
</dbReference>
<feature type="compositionally biased region" description="Basic residues" evidence="2">
    <location>
        <begin position="1"/>
        <end position="17"/>
    </location>
</feature>
<evidence type="ECO:0000259" key="3">
    <source>
        <dbReference type="Pfam" id="PF25567"/>
    </source>
</evidence>
<name>A0A3N4K412_9PEZI</name>
<keyword evidence="5" id="KW-1185">Reference proteome</keyword>
<dbReference type="OrthoDB" id="288703at2759"/>
<dbReference type="InterPro" id="IPR057990">
    <property type="entry name" value="TPR_SYO1"/>
</dbReference>
<dbReference type="GO" id="GO:0051082">
    <property type="term" value="F:unfolded protein binding"/>
    <property type="evidence" value="ECO:0007669"/>
    <property type="project" value="TreeGrafter"/>
</dbReference>
<evidence type="ECO:0000256" key="1">
    <source>
        <dbReference type="ARBA" id="ARBA00049983"/>
    </source>
</evidence>
<evidence type="ECO:0000313" key="5">
    <source>
        <dbReference type="Proteomes" id="UP000276215"/>
    </source>
</evidence>
<evidence type="ECO:0000256" key="2">
    <source>
        <dbReference type="SAM" id="MobiDB-lite"/>
    </source>
</evidence>
<dbReference type="InterPro" id="IPR011989">
    <property type="entry name" value="ARM-like"/>
</dbReference>
<sequence>MGKADKSRKKDVKKKNGRLTTSRPPNAAEKAANNALRESKVLPVVKNLSSTSPKERAEAVSAINNLLQDATCRQLLLRERVVQKLMEEMLNDSSQEVIVYAWGALRNISVDEGYDQSIFMYRKNILAPVASALQKISSTLTSLRTNPGSLSSTEKKILWLYTENVIGLIASLSETSEDVAEAIVNLDILPLLMEILNEPSEKLESLHETIAQCLYALTEESDDFVEAIVSNGDYVSLLLKLRDQSTPSLKSLYTCASLHNISLALKGTDVATDHEISDLNIVSILTDFLRSTPNPPPTDDDQKSLIFKQLDLEILASIATEATDGPSDGAAGADADGDIDLMNEGADGDDDEKDIPLAAAPDELDESVRADMEMVVGDESNQDSTDSTEGTVIHYLITTTGPVLLSLIKSSSGSSSSLRIHIRALSVLNNIAWTVDATLTEGDSALWQRWQKLSHDIWHTCVTPVLAANTADVELAEAVTGLAWAISKSVKGGFDVSQGEHRAFVSLYHAANTDELRTKCVGVLGCLGLAQGRVGVNQEIGVFLMTLVAAGASTPTNPLVEALNAIFDIYADAEFDYDEPVFVKNAFLGHLSKAISGVRSAIKKIDKNKFPEDRLRADDALLNLQRFIKYKKKERES</sequence>
<proteinExistence type="inferred from homology"/>
<feature type="domain" description="SYO1-like TPR repeats" evidence="3">
    <location>
        <begin position="416"/>
        <end position="634"/>
    </location>
</feature>
<evidence type="ECO:0000313" key="4">
    <source>
        <dbReference type="EMBL" id="RPB04248.1"/>
    </source>
</evidence>
<dbReference type="InterPro" id="IPR052616">
    <property type="entry name" value="SYO1-like"/>
</dbReference>
<dbReference type="Proteomes" id="UP000276215">
    <property type="component" value="Unassembled WGS sequence"/>
</dbReference>
<organism evidence="4 5">
    <name type="scientific">Choiromyces venosus 120613-1</name>
    <dbReference type="NCBI Taxonomy" id="1336337"/>
    <lineage>
        <taxon>Eukaryota</taxon>
        <taxon>Fungi</taxon>
        <taxon>Dikarya</taxon>
        <taxon>Ascomycota</taxon>
        <taxon>Pezizomycotina</taxon>
        <taxon>Pezizomycetes</taxon>
        <taxon>Pezizales</taxon>
        <taxon>Tuberaceae</taxon>
        <taxon>Choiromyces</taxon>
    </lineage>
</organism>
<comment type="similarity">
    <text evidence="1">Belongs to the nuclear import and ribosome assembly adapter family.</text>
</comment>
<reference evidence="4 5" key="1">
    <citation type="journal article" date="2018" name="Nat. Ecol. Evol.">
        <title>Pezizomycetes genomes reveal the molecular basis of ectomycorrhizal truffle lifestyle.</title>
        <authorList>
            <person name="Murat C."/>
            <person name="Payen T."/>
            <person name="Noel B."/>
            <person name="Kuo A."/>
            <person name="Morin E."/>
            <person name="Chen J."/>
            <person name="Kohler A."/>
            <person name="Krizsan K."/>
            <person name="Balestrini R."/>
            <person name="Da Silva C."/>
            <person name="Montanini B."/>
            <person name="Hainaut M."/>
            <person name="Levati E."/>
            <person name="Barry K.W."/>
            <person name="Belfiori B."/>
            <person name="Cichocki N."/>
            <person name="Clum A."/>
            <person name="Dockter R.B."/>
            <person name="Fauchery L."/>
            <person name="Guy J."/>
            <person name="Iotti M."/>
            <person name="Le Tacon F."/>
            <person name="Lindquist E.A."/>
            <person name="Lipzen A."/>
            <person name="Malagnac F."/>
            <person name="Mello A."/>
            <person name="Molinier V."/>
            <person name="Miyauchi S."/>
            <person name="Poulain J."/>
            <person name="Riccioni C."/>
            <person name="Rubini A."/>
            <person name="Sitrit Y."/>
            <person name="Splivallo R."/>
            <person name="Traeger S."/>
            <person name="Wang M."/>
            <person name="Zifcakova L."/>
            <person name="Wipf D."/>
            <person name="Zambonelli A."/>
            <person name="Paolocci F."/>
            <person name="Nowrousian M."/>
            <person name="Ottonello S."/>
            <person name="Baldrian P."/>
            <person name="Spatafora J.W."/>
            <person name="Henrissat B."/>
            <person name="Nagy L.G."/>
            <person name="Aury J.M."/>
            <person name="Wincker P."/>
            <person name="Grigoriev I.V."/>
            <person name="Bonfante P."/>
            <person name="Martin F.M."/>
        </authorList>
    </citation>
    <scope>NUCLEOTIDE SEQUENCE [LARGE SCALE GENOMIC DNA]</scope>
    <source>
        <strain evidence="4 5">120613-1</strain>
    </source>
</reference>
<dbReference type="GO" id="GO:0042273">
    <property type="term" value="P:ribosomal large subunit biogenesis"/>
    <property type="evidence" value="ECO:0007669"/>
    <property type="project" value="TreeGrafter"/>
</dbReference>
<dbReference type="STRING" id="1336337.A0A3N4K412"/>
<dbReference type="SUPFAM" id="SSF48371">
    <property type="entry name" value="ARM repeat"/>
    <property type="match status" value="1"/>
</dbReference>
<dbReference type="PANTHER" id="PTHR13347">
    <property type="entry name" value="HEAT REPEAT-CONTAINING PROTEIN 3"/>
    <property type="match status" value="1"/>
</dbReference>
<feature type="compositionally biased region" description="Low complexity" evidence="2">
    <location>
        <begin position="324"/>
        <end position="334"/>
    </location>
</feature>
<dbReference type="InterPro" id="IPR016024">
    <property type="entry name" value="ARM-type_fold"/>
</dbReference>
<dbReference type="InterPro" id="IPR000225">
    <property type="entry name" value="Armadillo"/>
</dbReference>
<feature type="compositionally biased region" description="Acidic residues" evidence="2">
    <location>
        <begin position="335"/>
        <end position="353"/>
    </location>
</feature>
<dbReference type="SMART" id="SM00185">
    <property type="entry name" value="ARM"/>
    <property type="match status" value="4"/>
</dbReference>
<feature type="region of interest" description="Disordered" evidence="2">
    <location>
        <begin position="321"/>
        <end position="354"/>
    </location>
</feature>
<dbReference type="Gene3D" id="1.25.10.10">
    <property type="entry name" value="Leucine-rich Repeat Variant"/>
    <property type="match status" value="1"/>
</dbReference>
<dbReference type="PANTHER" id="PTHR13347:SF1">
    <property type="entry name" value="HEAT REPEAT-CONTAINING PROTEIN 3"/>
    <property type="match status" value="1"/>
</dbReference>
<protein>
    <submittedName>
        <fullName evidence="4">ARM repeat-containing protein</fullName>
    </submittedName>
</protein>
<gene>
    <name evidence="4" type="ORF">L873DRAFT_1759530</name>
</gene>
<dbReference type="Pfam" id="PF25567">
    <property type="entry name" value="TPR_SYO1"/>
    <property type="match status" value="1"/>
</dbReference>
<dbReference type="GO" id="GO:0006606">
    <property type="term" value="P:protein import into nucleus"/>
    <property type="evidence" value="ECO:0007669"/>
    <property type="project" value="TreeGrafter"/>
</dbReference>
<feature type="region of interest" description="Disordered" evidence="2">
    <location>
        <begin position="1"/>
        <end position="35"/>
    </location>
</feature>
<accession>A0A3N4K412</accession>
<feature type="compositionally biased region" description="Low complexity" evidence="2">
    <location>
        <begin position="26"/>
        <end position="35"/>
    </location>
</feature>
<dbReference type="AlphaFoldDB" id="A0A3N4K412"/>